<protein>
    <recommendedName>
        <fullName evidence="4">DUF1996 domain-containing protein</fullName>
    </recommendedName>
</protein>
<accession>A0AAE0NTG8</accession>
<name>A0AAE0NTG8_9PEZI</name>
<dbReference type="AlphaFoldDB" id="A0AAE0NTG8"/>
<proteinExistence type="predicted"/>
<evidence type="ECO:0000313" key="3">
    <source>
        <dbReference type="Proteomes" id="UP001285441"/>
    </source>
</evidence>
<evidence type="ECO:0000313" key="2">
    <source>
        <dbReference type="EMBL" id="KAK3387376.1"/>
    </source>
</evidence>
<keyword evidence="1" id="KW-0732">Signal</keyword>
<organism evidence="2 3">
    <name type="scientific">Podospora didyma</name>
    <dbReference type="NCBI Taxonomy" id="330526"/>
    <lineage>
        <taxon>Eukaryota</taxon>
        <taxon>Fungi</taxon>
        <taxon>Dikarya</taxon>
        <taxon>Ascomycota</taxon>
        <taxon>Pezizomycotina</taxon>
        <taxon>Sordariomycetes</taxon>
        <taxon>Sordariomycetidae</taxon>
        <taxon>Sordariales</taxon>
        <taxon>Podosporaceae</taxon>
        <taxon>Podospora</taxon>
    </lineage>
</organism>
<dbReference type="EMBL" id="JAULSW010000003">
    <property type="protein sequence ID" value="KAK3387376.1"/>
    <property type="molecule type" value="Genomic_DNA"/>
</dbReference>
<reference evidence="2" key="2">
    <citation type="submission" date="2023-06" db="EMBL/GenBank/DDBJ databases">
        <authorList>
            <consortium name="Lawrence Berkeley National Laboratory"/>
            <person name="Haridas S."/>
            <person name="Hensen N."/>
            <person name="Bonometti L."/>
            <person name="Westerberg I."/>
            <person name="Brannstrom I.O."/>
            <person name="Guillou S."/>
            <person name="Cros-Aarteil S."/>
            <person name="Calhoun S."/>
            <person name="Kuo A."/>
            <person name="Mondo S."/>
            <person name="Pangilinan J."/>
            <person name="Riley R."/>
            <person name="LaButti K."/>
            <person name="Andreopoulos B."/>
            <person name="Lipzen A."/>
            <person name="Chen C."/>
            <person name="Yanf M."/>
            <person name="Daum C."/>
            <person name="Ng V."/>
            <person name="Clum A."/>
            <person name="Steindorff A."/>
            <person name="Ohm R."/>
            <person name="Martin F."/>
            <person name="Silar P."/>
            <person name="Natvig D."/>
            <person name="Lalanne C."/>
            <person name="Gautier V."/>
            <person name="Ament-velasquez S.L."/>
            <person name="Kruys A."/>
            <person name="Hutchinson M.I."/>
            <person name="Powell A.J."/>
            <person name="Barry K."/>
            <person name="Miller A.N."/>
            <person name="Grigoriev I.V."/>
            <person name="Debuchy R."/>
            <person name="Gladieux P."/>
            <person name="Thoren M.H."/>
            <person name="Johannesson H."/>
        </authorList>
    </citation>
    <scope>NUCLEOTIDE SEQUENCE</scope>
    <source>
        <strain evidence="2">CBS 232.78</strain>
    </source>
</reference>
<comment type="caution">
    <text evidence="2">The sequence shown here is derived from an EMBL/GenBank/DDBJ whole genome shotgun (WGS) entry which is preliminary data.</text>
</comment>
<sequence>MTRFSLNLLPTALLAVLPLAQAEAEDCDYGDYFTSPCLNEPPTLVYAIDELSVQEKDHYHKHNYNNTAAAATIGSSSSQPNITLTATSLWLEFPETALNFTPKAETESQLAAFFTNATSVAFSADPGSTNCTALLGSACAQNLRQRVAPRIAFFGKWDAPTYSALYDWRRYDGKAIAANLSCPLDMFDSPPALFPPLSTPVLTGETQLKRKQMYTAKPFSGNASHAHTSML</sequence>
<dbReference type="Proteomes" id="UP001285441">
    <property type="component" value="Unassembled WGS sequence"/>
</dbReference>
<feature type="signal peptide" evidence="1">
    <location>
        <begin position="1"/>
        <end position="24"/>
    </location>
</feature>
<reference evidence="2" key="1">
    <citation type="journal article" date="2023" name="Mol. Phylogenet. Evol.">
        <title>Genome-scale phylogeny and comparative genomics of the fungal order Sordariales.</title>
        <authorList>
            <person name="Hensen N."/>
            <person name="Bonometti L."/>
            <person name="Westerberg I."/>
            <person name="Brannstrom I.O."/>
            <person name="Guillou S."/>
            <person name="Cros-Aarteil S."/>
            <person name="Calhoun S."/>
            <person name="Haridas S."/>
            <person name="Kuo A."/>
            <person name="Mondo S."/>
            <person name="Pangilinan J."/>
            <person name="Riley R."/>
            <person name="LaButti K."/>
            <person name="Andreopoulos B."/>
            <person name="Lipzen A."/>
            <person name="Chen C."/>
            <person name="Yan M."/>
            <person name="Daum C."/>
            <person name="Ng V."/>
            <person name="Clum A."/>
            <person name="Steindorff A."/>
            <person name="Ohm R.A."/>
            <person name="Martin F."/>
            <person name="Silar P."/>
            <person name="Natvig D.O."/>
            <person name="Lalanne C."/>
            <person name="Gautier V."/>
            <person name="Ament-Velasquez S.L."/>
            <person name="Kruys A."/>
            <person name="Hutchinson M.I."/>
            <person name="Powell A.J."/>
            <person name="Barry K."/>
            <person name="Miller A.N."/>
            <person name="Grigoriev I.V."/>
            <person name="Debuchy R."/>
            <person name="Gladieux P."/>
            <person name="Hiltunen Thoren M."/>
            <person name="Johannesson H."/>
        </authorList>
    </citation>
    <scope>NUCLEOTIDE SEQUENCE</scope>
    <source>
        <strain evidence="2">CBS 232.78</strain>
    </source>
</reference>
<evidence type="ECO:0000256" key="1">
    <source>
        <dbReference type="SAM" id="SignalP"/>
    </source>
</evidence>
<feature type="chain" id="PRO_5042238941" description="DUF1996 domain-containing protein" evidence="1">
    <location>
        <begin position="25"/>
        <end position="231"/>
    </location>
</feature>
<gene>
    <name evidence="2" type="ORF">B0H63DRAFT_541668</name>
</gene>
<evidence type="ECO:0008006" key="4">
    <source>
        <dbReference type="Google" id="ProtNLM"/>
    </source>
</evidence>
<keyword evidence="3" id="KW-1185">Reference proteome</keyword>